<proteinExistence type="predicted"/>
<protein>
    <submittedName>
        <fullName evidence="2">Uncharacterized protein</fullName>
    </submittedName>
</protein>
<gene>
    <name evidence="2" type="ORF">DERF_005125</name>
</gene>
<keyword evidence="3" id="KW-1185">Reference proteome</keyword>
<comment type="caution">
    <text evidence="2">The sequence shown here is derived from an EMBL/GenBank/DDBJ whole genome shotgun (WGS) entry which is preliminary data.</text>
</comment>
<dbReference type="Proteomes" id="UP000790347">
    <property type="component" value="Unassembled WGS sequence"/>
</dbReference>
<reference evidence="2" key="2">
    <citation type="journal article" date="2022" name="Res Sq">
        <title>Comparative Genomics Reveals Insights into the Divergent Evolution of Astigmatic Mites and Household Pest Adaptations.</title>
        <authorList>
            <person name="Xiong Q."/>
            <person name="Wan A.T.-Y."/>
            <person name="Liu X.-Y."/>
            <person name="Fung C.S.-H."/>
            <person name="Xiao X."/>
            <person name="Malainual N."/>
            <person name="Hou J."/>
            <person name="Wang L."/>
            <person name="Wang M."/>
            <person name="Yang K."/>
            <person name="Cui Y."/>
            <person name="Leung E."/>
            <person name="Nong W."/>
            <person name="Shin S.-K."/>
            <person name="Au S."/>
            <person name="Jeong K.Y."/>
            <person name="Chew F.T."/>
            <person name="Hui J."/>
            <person name="Leung T.F."/>
            <person name="Tungtrongchitr A."/>
            <person name="Zhong N."/>
            <person name="Liu Z."/>
            <person name="Tsui S."/>
        </authorList>
    </citation>
    <scope>NUCLEOTIDE SEQUENCE</scope>
    <source>
        <strain evidence="2">Derf</strain>
        <tissue evidence="2">Whole organism</tissue>
    </source>
</reference>
<evidence type="ECO:0000313" key="3">
    <source>
        <dbReference type="Proteomes" id="UP000790347"/>
    </source>
</evidence>
<evidence type="ECO:0000256" key="1">
    <source>
        <dbReference type="SAM" id="Phobius"/>
    </source>
</evidence>
<organism evidence="2 3">
    <name type="scientific">Dermatophagoides farinae</name>
    <name type="common">American house dust mite</name>
    <dbReference type="NCBI Taxonomy" id="6954"/>
    <lineage>
        <taxon>Eukaryota</taxon>
        <taxon>Metazoa</taxon>
        <taxon>Ecdysozoa</taxon>
        <taxon>Arthropoda</taxon>
        <taxon>Chelicerata</taxon>
        <taxon>Arachnida</taxon>
        <taxon>Acari</taxon>
        <taxon>Acariformes</taxon>
        <taxon>Sarcoptiformes</taxon>
        <taxon>Astigmata</taxon>
        <taxon>Psoroptidia</taxon>
        <taxon>Analgoidea</taxon>
        <taxon>Pyroglyphidae</taxon>
        <taxon>Dermatophagoidinae</taxon>
        <taxon>Dermatophagoides</taxon>
    </lineage>
</organism>
<keyword evidence="1" id="KW-1133">Transmembrane helix</keyword>
<dbReference type="AlphaFoldDB" id="A0A922I2U5"/>
<feature type="transmembrane region" description="Helical" evidence="1">
    <location>
        <begin position="20"/>
        <end position="42"/>
    </location>
</feature>
<reference evidence="2" key="1">
    <citation type="submission" date="2013-05" db="EMBL/GenBank/DDBJ databases">
        <authorList>
            <person name="Yim A.K.Y."/>
            <person name="Chan T.F."/>
            <person name="Ji K.M."/>
            <person name="Liu X.Y."/>
            <person name="Zhou J.W."/>
            <person name="Li R.Q."/>
            <person name="Yang K.Y."/>
            <person name="Li J."/>
            <person name="Li M."/>
            <person name="Law P.T.W."/>
            <person name="Wu Y.L."/>
            <person name="Cai Z.L."/>
            <person name="Qin H."/>
            <person name="Bao Y."/>
            <person name="Leung R.K.K."/>
            <person name="Ng P.K.S."/>
            <person name="Zou J."/>
            <person name="Zhong X.J."/>
            <person name="Ran P.X."/>
            <person name="Zhong N.S."/>
            <person name="Liu Z.G."/>
            <person name="Tsui S.K.W."/>
        </authorList>
    </citation>
    <scope>NUCLEOTIDE SEQUENCE</scope>
    <source>
        <strain evidence="2">Derf</strain>
        <tissue evidence="2">Whole organism</tissue>
    </source>
</reference>
<dbReference type="EMBL" id="ASGP02000002">
    <property type="protein sequence ID" value="KAH9521467.1"/>
    <property type="molecule type" value="Genomic_DNA"/>
</dbReference>
<accession>A0A922I2U5</accession>
<name>A0A922I2U5_DERFA</name>
<sequence length="86" mass="10259">MKFQKSYLDNVTIIYNNKVFVWSLLKIYSINFMFVDFVQILFSHYALELLANGIYIKFQSSSTFTLNLFDNNNFKCHYLANCNDEM</sequence>
<keyword evidence="1" id="KW-0812">Transmembrane</keyword>
<keyword evidence="1" id="KW-0472">Membrane</keyword>
<evidence type="ECO:0000313" key="2">
    <source>
        <dbReference type="EMBL" id="KAH9521467.1"/>
    </source>
</evidence>